<feature type="transmembrane region" description="Helical" evidence="14">
    <location>
        <begin position="76"/>
        <end position="93"/>
    </location>
</feature>
<feature type="transmembrane region" description="Helical" evidence="14">
    <location>
        <begin position="406"/>
        <end position="430"/>
    </location>
</feature>
<evidence type="ECO:0000256" key="3">
    <source>
        <dbReference type="ARBA" id="ARBA00022448"/>
    </source>
</evidence>
<dbReference type="InterPro" id="IPR001734">
    <property type="entry name" value="Na/solute_symporter"/>
</dbReference>
<dbReference type="GO" id="GO:0031402">
    <property type="term" value="F:sodium ion binding"/>
    <property type="evidence" value="ECO:0007669"/>
    <property type="project" value="UniProtKB-UniRule"/>
</dbReference>
<reference evidence="15 16" key="1">
    <citation type="submission" date="2018-10" db="EMBL/GenBank/DDBJ databases">
        <title>Corynebacterium macginleyi genome sequencing and assembly of the type strain and two clinical samples.</title>
        <authorList>
            <person name="Bernier A.-M."/>
            <person name="Bernard K."/>
        </authorList>
    </citation>
    <scope>NUCLEOTIDE SEQUENCE [LARGE SCALE GENOMIC DNA]</scope>
    <source>
        <strain evidence="15 16">NML 120205</strain>
    </source>
</reference>
<keyword evidence="4 14" id="KW-1003">Cell membrane</keyword>
<organism evidence="15 16">
    <name type="scientific">Corynebacterium macginleyi</name>
    <dbReference type="NCBI Taxonomy" id="38290"/>
    <lineage>
        <taxon>Bacteria</taxon>
        <taxon>Bacillati</taxon>
        <taxon>Actinomycetota</taxon>
        <taxon>Actinomycetes</taxon>
        <taxon>Mycobacteriales</taxon>
        <taxon>Corynebacteriaceae</taxon>
        <taxon>Corynebacterium</taxon>
    </lineage>
</organism>
<feature type="transmembrane region" description="Helical" evidence="14">
    <location>
        <begin position="239"/>
        <end position="261"/>
    </location>
</feature>
<evidence type="ECO:0000256" key="4">
    <source>
        <dbReference type="ARBA" id="ARBA00022475"/>
    </source>
</evidence>
<sequence length="523" mass="56601">MQESTWYVIAMIVYFLVMAAIGYWSYKQTDEYDDYVLGGRGLHPFVAALSAGASDMSGWLLMGLPGALFLSGFSELWMPIGLIIGAWANWKWIAPRLRAYSEVAGDSITVPSFFENRLRDKSRMLRIISAVIIIFFFTFYVSSGMVSGGRYFESTFGGDYITGMLVIASVTIFYTFIGGFLAVSYTDAMQGMLMFVALLIVPIMALFALDDAGAIFSFATNNDYATDGALPANDNYLSLFAGVSAGVIVGNAAWGLGYFGQPHIIVRFMAMRKPSDAKQGRFYGITWMGLSVIGAVFVALTGTVYFTQFGESITDQKNFETIFLDMAQAMMHPLPAGFVLTAVLAAIMSTMSSQMLVVSSSLIEDLYLIIAKRKPAESILINLSRTAVVAIAIIAAILAINPSDSILGLVGFAWAGFGSAFGPLVILALYWKRLNAAGAIAGMVTGAVVAIGWGMSPLSDSLYEMVPGFFSALIVTVLVTVATKGPKQEVLDEFEEAEKLAKLVEKDESLDFEEAAEKVSDNK</sequence>
<dbReference type="InterPro" id="IPR038377">
    <property type="entry name" value="Na/Glc_symporter_sf"/>
</dbReference>
<keyword evidence="7 14" id="KW-1133">Transmembrane helix</keyword>
<dbReference type="PANTHER" id="PTHR48086:SF3">
    <property type="entry name" value="SODIUM_PROLINE SYMPORTER"/>
    <property type="match status" value="1"/>
</dbReference>
<keyword evidence="10 14" id="KW-0472">Membrane</keyword>
<dbReference type="PROSITE" id="PS50283">
    <property type="entry name" value="NA_SOLUT_SYMP_3"/>
    <property type="match status" value="1"/>
</dbReference>
<feature type="transmembrane region" description="Helical" evidence="14">
    <location>
        <begin position="124"/>
        <end position="141"/>
    </location>
</feature>
<evidence type="ECO:0000256" key="1">
    <source>
        <dbReference type="ARBA" id="ARBA00004651"/>
    </source>
</evidence>
<evidence type="ECO:0000256" key="10">
    <source>
        <dbReference type="ARBA" id="ARBA00023136"/>
    </source>
</evidence>
<feature type="transmembrane region" description="Helical" evidence="14">
    <location>
        <begin position="6"/>
        <end position="24"/>
    </location>
</feature>
<comment type="subcellular location">
    <subcellularLocation>
        <location evidence="1 14">Cell membrane</location>
        <topology evidence="1 14">Multi-pass membrane protein</topology>
    </subcellularLocation>
</comment>
<accession>A0A3M0G591</accession>
<comment type="catalytic activity">
    <reaction evidence="12">
        <text>L-proline(in) + Na(+)(in) = L-proline(out) + Na(+)(out)</text>
        <dbReference type="Rhea" id="RHEA:28967"/>
        <dbReference type="ChEBI" id="CHEBI:29101"/>
        <dbReference type="ChEBI" id="CHEBI:60039"/>
    </reaction>
</comment>
<dbReference type="PROSITE" id="PS00456">
    <property type="entry name" value="NA_SOLUT_SYMP_1"/>
    <property type="match status" value="1"/>
</dbReference>
<dbReference type="GO" id="GO:0005886">
    <property type="term" value="C:plasma membrane"/>
    <property type="evidence" value="ECO:0007669"/>
    <property type="project" value="UniProtKB-SubCell"/>
</dbReference>
<evidence type="ECO:0000256" key="7">
    <source>
        <dbReference type="ARBA" id="ARBA00022989"/>
    </source>
</evidence>
<comment type="caution">
    <text evidence="15">The sequence shown here is derived from an EMBL/GenBank/DDBJ whole genome shotgun (WGS) entry which is preliminary data.</text>
</comment>
<dbReference type="CDD" id="cd11475">
    <property type="entry name" value="SLC5sbd_PutP"/>
    <property type="match status" value="1"/>
</dbReference>
<feature type="transmembrane region" description="Helical" evidence="14">
    <location>
        <begin position="462"/>
        <end position="482"/>
    </location>
</feature>
<evidence type="ECO:0000256" key="9">
    <source>
        <dbReference type="ARBA" id="ARBA00023065"/>
    </source>
</evidence>
<feature type="transmembrane region" description="Helical" evidence="14">
    <location>
        <begin position="161"/>
        <end position="183"/>
    </location>
</feature>
<dbReference type="InterPro" id="IPR018212">
    <property type="entry name" value="Na/solute_symporter_CS"/>
</dbReference>
<dbReference type="InterPro" id="IPR011851">
    <property type="entry name" value="Na/Pro_symporter"/>
</dbReference>
<comment type="similarity">
    <text evidence="2 13">Belongs to the sodium:solute symporter (SSF) (TC 2.A.21) family.</text>
</comment>
<comment type="function">
    <text evidence="14">Catalyzes the sodium-dependent uptake of extracellular L-proline.</text>
</comment>
<keyword evidence="5 14" id="KW-0812">Transmembrane</keyword>
<dbReference type="GO" id="GO:0005298">
    <property type="term" value="F:proline:sodium symporter activity"/>
    <property type="evidence" value="ECO:0007669"/>
    <property type="project" value="UniProtKB-UniRule"/>
</dbReference>
<dbReference type="PROSITE" id="PS00457">
    <property type="entry name" value="NA_SOLUT_SYMP_2"/>
    <property type="match status" value="1"/>
</dbReference>
<evidence type="ECO:0000256" key="11">
    <source>
        <dbReference type="ARBA" id="ARBA00023201"/>
    </source>
</evidence>
<dbReference type="RefSeq" id="WP_121927921.1">
    <property type="nucleotide sequence ID" value="NZ_JAACCH010000048.1"/>
</dbReference>
<protein>
    <recommendedName>
        <fullName evidence="14">Sodium/proline symporter</fullName>
    </recommendedName>
    <alternativeName>
        <fullName evidence="14">Proline permease</fullName>
    </alternativeName>
</protein>
<keyword evidence="11 14" id="KW-0739">Sodium transport</keyword>
<evidence type="ECO:0000313" key="15">
    <source>
        <dbReference type="EMBL" id="RMB59237.1"/>
    </source>
</evidence>
<dbReference type="GO" id="GO:0015193">
    <property type="term" value="F:L-proline transmembrane transporter activity"/>
    <property type="evidence" value="ECO:0007669"/>
    <property type="project" value="TreeGrafter"/>
</dbReference>
<keyword evidence="6 14" id="KW-0769">Symport</keyword>
<dbReference type="InterPro" id="IPR050277">
    <property type="entry name" value="Sodium:Solute_Symporter"/>
</dbReference>
<evidence type="ECO:0000313" key="16">
    <source>
        <dbReference type="Proteomes" id="UP000270649"/>
    </source>
</evidence>
<dbReference type="AlphaFoldDB" id="A0A3M0G591"/>
<evidence type="ECO:0000256" key="13">
    <source>
        <dbReference type="RuleBase" id="RU362091"/>
    </source>
</evidence>
<dbReference type="GO" id="GO:0015824">
    <property type="term" value="P:proline transport"/>
    <property type="evidence" value="ECO:0007669"/>
    <property type="project" value="UniProtKB-UniRule"/>
</dbReference>
<dbReference type="PANTHER" id="PTHR48086">
    <property type="entry name" value="SODIUM/PROLINE SYMPORTER-RELATED"/>
    <property type="match status" value="1"/>
</dbReference>
<keyword evidence="14" id="KW-0029">Amino-acid transport</keyword>
<dbReference type="NCBIfam" id="TIGR02121">
    <property type="entry name" value="Na_Pro_sym"/>
    <property type="match status" value="1"/>
</dbReference>
<keyword evidence="9 14" id="KW-0406">Ion transport</keyword>
<dbReference type="Proteomes" id="UP000270649">
    <property type="component" value="Unassembled WGS sequence"/>
</dbReference>
<feature type="transmembrane region" description="Helical" evidence="14">
    <location>
        <begin position="195"/>
        <end position="219"/>
    </location>
</feature>
<evidence type="ECO:0000256" key="5">
    <source>
        <dbReference type="ARBA" id="ARBA00022692"/>
    </source>
</evidence>
<name>A0A3M0G591_9CORY</name>
<dbReference type="EMBL" id="REGC01000009">
    <property type="protein sequence ID" value="RMB59237.1"/>
    <property type="molecule type" value="Genomic_DNA"/>
</dbReference>
<proteinExistence type="inferred from homology"/>
<keyword evidence="8 14" id="KW-0915">Sodium</keyword>
<evidence type="ECO:0000256" key="6">
    <source>
        <dbReference type="ARBA" id="ARBA00022847"/>
    </source>
</evidence>
<feature type="transmembrane region" description="Helical" evidence="14">
    <location>
        <begin position="379"/>
        <end position="400"/>
    </location>
</feature>
<keyword evidence="3 14" id="KW-0813">Transport</keyword>
<dbReference type="Gene3D" id="1.20.1730.10">
    <property type="entry name" value="Sodium/glucose cotransporter"/>
    <property type="match status" value="1"/>
</dbReference>
<feature type="transmembrane region" description="Helical" evidence="14">
    <location>
        <begin position="336"/>
        <end position="358"/>
    </location>
</feature>
<evidence type="ECO:0000256" key="14">
    <source>
        <dbReference type="RuleBase" id="RU366012"/>
    </source>
</evidence>
<dbReference type="NCBIfam" id="TIGR00813">
    <property type="entry name" value="sss"/>
    <property type="match status" value="1"/>
</dbReference>
<gene>
    <name evidence="15" type="primary">putP</name>
    <name evidence="15" type="ORF">D9543_07485</name>
</gene>
<dbReference type="Pfam" id="PF00474">
    <property type="entry name" value="SSF"/>
    <property type="match status" value="1"/>
</dbReference>
<evidence type="ECO:0000256" key="12">
    <source>
        <dbReference type="ARBA" id="ARBA00033708"/>
    </source>
</evidence>
<evidence type="ECO:0000256" key="2">
    <source>
        <dbReference type="ARBA" id="ARBA00006434"/>
    </source>
</evidence>
<feature type="transmembrane region" description="Helical" evidence="14">
    <location>
        <begin position="282"/>
        <end position="306"/>
    </location>
</feature>
<evidence type="ECO:0000256" key="8">
    <source>
        <dbReference type="ARBA" id="ARBA00023053"/>
    </source>
</evidence>
<feature type="transmembrane region" description="Helical" evidence="14">
    <location>
        <begin position="437"/>
        <end position="456"/>
    </location>
</feature>